<name>A0AA37WDR1_9BACT</name>
<dbReference type="AlphaFoldDB" id="A0AA37WDR1"/>
<sequence length="220" mass="24968">MKIGLLACDHVNPEYQERFGDYPLMFADLFPEFEFVVYDAINNELPTEIDSCDAYMATGSRHSAYDEEVWIKNLKSFIQKLDAAEKCFVGVCFGHQIIGEALGGKVEKSEKGWCVGVHRFEPLGFNLLMMCQDQISVLPPGAITIAGNEMCENGMIQKGNHILGIQAHPEFSKEYDQLLMENRIARMGEETVRMGIKSLEKTVSREEIKQYIIQFIKKSI</sequence>
<comment type="caution">
    <text evidence="2">The sequence shown here is derived from an EMBL/GenBank/DDBJ whole genome shotgun (WGS) entry which is preliminary data.</text>
</comment>
<dbReference type="Gene3D" id="3.40.50.880">
    <property type="match status" value="1"/>
</dbReference>
<dbReference type="InterPro" id="IPR044992">
    <property type="entry name" value="ChyE-like"/>
</dbReference>
<dbReference type="Pfam" id="PF00117">
    <property type="entry name" value="GATase"/>
    <property type="match status" value="1"/>
</dbReference>
<dbReference type="PANTHER" id="PTHR42695">
    <property type="entry name" value="GLUTAMINE AMIDOTRANSFERASE YLR126C-RELATED"/>
    <property type="match status" value="1"/>
</dbReference>
<protein>
    <submittedName>
        <fullName evidence="2">Glutamine amidotransferase</fullName>
    </submittedName>
</protein>
<reference evidence="2" key="2">
    <citation type="submission" date="2023-01" db="EMBL/GenBank/DDBJ databases">
        <title>Draft genome sequence of Portibacter lacus strain NBRC 108769.</title>
        <authorList>
            <person name="Sun Q."/>
            <person name="Mori K."/>
        </authorList>
    </citation>
    <scope>NUCLEOTIDE SEQUENCE</scope>
    <source>
        <strain evidence="2">NBRC 108769</strain>
    </source>
</reference>
<keyword evidence="3" id="KW-1185">Reference proteome</keyword>
<dbReference type="InterPro" id="IPR029062">
    <property type="entry name" value="Class_I_gatase-like"/>
</dbReference>
<dbReference type="SUPFAM" id="SSF52317">
    <property type="entry name" value="Class I glutamine amidotransferase-like"/>
    <property type="match status" value="1"/>
</dbReference>
<organism evidence="2 3">
    <name type="scientific">Portibacter lacus</name>
    <dbReference type="NCBI Taxonomy" id="1099794"/>
    <lineage>
        <taxon>Bacteria</taxon>
        <taxon>Pseudomonadati</taxon>
        <taxon>Bacteroidota</taxon>
        <taxon>Saprospiria</taxon>
        <taxon>Saprospirales</taxon>
        <taxon>Haliscomenobacteraceae</taxon>
        <taxon>Portibacter</taxon>
    </lineage>
</organism>
<dbReference type="RefSeq" id="WP_235294598.1">
    <property type="nucleotide sequence ID" value="NZ_BSOH01000001.1"/>
</dbReference>
<gene>
    <name evidence="2" type="ORF">GCM10007940_04390</name>
</gene>
<reference evidence="2" key="1">
    <citation type="journal article" date="2014" name="Int. J. Syst. Evol. Microbiol.">
        <title>Complete genome sequence of Corynebacterium casei LMG S-19264T (=DSM 44701T), isolated from a smear-ripened cheese.</title>
        <authorList>
            <consortium name="US DOE Joint Genome Institute (JGI-PGF)"/>
            <person name="Walter F."/>
            <person name="Albersmeier A."/>
            <person name="Kalinowski J."/>
            <person name="Ruckert C."/>
        </authorList>
    </citation>
    <scope>NUCLEOTIDE SEQUENCE</scope>
    <source>
        <strain evidence="2">NBRC 108769</strain>
    </source>
</reference>
<feature type="domain" description="Glutamine amidotransferase" evidence="1">
    <location>
        <begin position="71"/>
        <end position="182"/>
    </location>
</feature>
<accession>A0AA37WDR1</accession>
<keyword evidence="2" id="KW-0315">Glutamine amidotransferase</keyword>
<proteinExistence type="predicted"/>
<evidence type="ECO:0000313" key="2">
    <source>
        <dbReference type="EMBL" id="GLR15824.1"/>
    </source>
</evidence>
<dbReference type="CDD" id="cd01741">
    <property type="entry name" value="GATase1_1"/>
    <property type="match status" value="1"/>
</dbReference>
<dbReference type="PANTHER" id="PTHR42695:SF5">
    <property type="entry name" value="GLUTAMINE AMIDOTRANSFERASE YLR126C-RELATED"/>
    <property type="match status" value="1"/>
</dbReference>
<dbReference type="Proteomes" id="UP001156666">
    <property type="component" value="Unassembled WGS sequence"/>
</dbReference>
<evidence type="ECO:0000259" key="1">
    <source>
        <dbReference type="Pfam" id="PF00117"/>
    </source>
</evidence>
<dbReference type="EMBL" id="BSOH01000001">
    <property type="protein sequence ID" value="GLR15824.1"/>
    <property type="molecule type" value="Genomic_DNA"/>
</dbReference>
<evidence type="ECO:0000313" key="3">
    <source>
        <dbReference type="Proteomes" id="UP001156666"/>
    </source>
</evidence>
<dbReference type="GO" id="GO:0005829">
    <property type="term" value="C:cytosol"/>
    <property type="evidence" value="ECO:0007669"/>
    <property type="project" value="TreeGrafter"/>
</dbReference>
<dbReference type="InterPro" id="IPR017926">
    <property type="entry name" value="GATASE"/>
</dbReference>
<dbReference type="PROSITE" id="PS51273">
    <property type="entry name" value="GATASE_TYPE_1"/>
    <property type="match status" value="1"/>
</dbReference>